<dbReference type="Pfam" id="PF09375">
    <property type="entry name" value="Peptidase_M75"/>
    <property type="match status" value="1"/>
</dbReference>
<protein>
    <submittedName>
        <fullName evidence="5">Predicted periplasmic lipoprotein</fullName>
    </submittedName>
</protein>
<dbReference type="Gene3D" id="1.20.1420.20">
    <property type="entry name" value="M75 peptidase, HXXE motif"/>
    <property type="match status" value="1"/>
</dbReference>
<reference evidence="5 6" key="1">
    <citation type="submission" date="2018-06" db="EMBL/GenBank/DDBJ databases">
        <authorList>
            <consortium name="Pathogen Informatics"/>
            <person name="Doyle S."/>
        </authorList>
    </citation>
    <scope>NUCLEOTIDE SEQUENCE [LARGE SCALE GENOMIC DNA]</scope>
    <source>
        <strain evidence="5 6">NCTC10684</strain>
    </source>
</reference>
<dbReference type="CDD" id="cd14659">
    <property type="entry name" value="Imelysin-like_IPPA"/>
    <property type="match status" value="1"/>
</dbReference>
<sequence>MAGRSLAAALAFCLFLPSTATSASEASAKVIADAIDGFIRPAYGRLVETTAELSKSMITLCATPSTDTLAAARASFARTTATWSEVEIIRFGPITEQNRLERLLFWPDRKGTGLKQVQSALADKDATATDAATLSQKSVAMQGLGALEFVLFGTGADELAGNSAAYRCAYGKAISGNIGAIASDVDAGWRDDNGFASQWKNPGAGNPLYRDDSEALTELLEVYVNGVELVRDVRLNGFFGKNTASDKPKQALYWRSEGTGASLAGNISGMEALFAASKFGELVPADERWVAESIGFEFTNAQAAAAAVTGPIDAALADPAKREKLGYFALVTSSLSEQFGTRLSGALGLTAGFSSLDGD</sequence>
<dbReference type="RefSeq" id="WP_115729777.1">
    <property type="nucleotide sequence ID" value="NZ_BAAAVY010000033.1"/>
</dbReference>
<feature type="chain" id="PRO_5017078847" evidence="3">
    <location>
        <begin position="24"/>
        <end position="359"/>
    </location>
</feature>
<dbReference type="GO" id="GO:0030313">
    <property type="term" value="C:cell envelope"/>
    <property type="evidence" value="ECO:0007669"/>
    <property type="project" value="UniProtKB-SubCell"/>
</dbReference>
<name>A0A380WFX0_AMIAI</name>
<feature type="signal peptide" evidence="3">
    <location>
        <begin position="1"/>
        <end position="23"/>
    </location>
</feature>
<accession>A0A380WFX0</accession>
<dbReference type="Proteomes" id="UP000254701">
    <property type="component" value="Unassembled WGS sequence"/>
</dbReference>
<gene>
    <name evidence="5" type="ORF">NCTC10684_00434</name>
</gene>
<evidence type="ECO:0000313" key="5">
    <source>
        <dbReference type="EMBL" id="SUU87242.1"/>
    </source>
</evidence>
<evidence type="ECO:0000256" key="2">
    <source>
        <dbReference type="ARBA" id="ARBA00022729"/>
    </source>
</evidence>
<evidence type="ECO:0000259" key="4">
    <source>
        <dbReference type="Pfam" id="PF09375"/>
    </source>
</evidence>
<dbReference type="EMBL" id="UFSM01000001">
    <property type="protein sequence ID" value="SUU87242.1"/>
    <property type="molecule type" value="Genomic_DNA"/>
</dbReference>
<dbReference type="InterPro" id="IPR038352">
    <property type="entry name" value="Imelysin_sf"/>
</dbReference>
<feature type="domain" description="Imelysin-like" evidence="4">
    <location>
        <begin position="39"/>
        <end position="326"/>
    </location>
</feature>
<keyword evidence="5" id="KW-0449">Lipoprotein</keyword>
<dbReference type="InterPro" id="IPR018976">
    <property type="entry name" value="Imelysin-like"/>
</dbReference>
<organism evidence="5 6">
    <name type="scientific">Aminobacter aminovorans</name>
    <name type="common">Chelatobacter heintzii</name>
    <dbReference type="NCBI Taxonomy" id="83263"/>
    <lineage>
        <taxon>Bacteria</taxon>
        <taxon>Pseudomonadati</taxon>
        <taxon>Pseudomonadota</taxon>
        <taxon>Alphaproteobacteria</taxon>
        <taxon>Hyphomicrobiales</taxon>
        <taxon>Phyllobacteriaceae</taxon>
        <taxon>Aminobacter</taxon>
    </lineage>
</organism>
<evidence type="ECO:0000256" key="1">
    <source>
        <dbReference type="ARBA" id="ARBA00004196"/>
    </source>
</evidence>
<keyword evidence="2 3" id="KW-0732">Signal</keyword>
<evidence type="ECO:0000256" key="3">
    <source>
        <dbReference type="SAM" id="SignalP"/>
    </source>
</evidence>
<dbReference type="InterPro" id="IPR034984">
    <property type="entry name" value="Imelysin-like_IPPA"/>
</dbReference>
<dbReference type="AlphaFoldDB" id="A0A380WFX0"/>
<comment type="subcellular location">
    <subcellularLocation>
        <location evidence="1">Cell envelope</location>
    </subcellularLocation>
</comment>
<proteinExistence type="predicted"/>
<dbReference type="OrthoDB" id="5729110at2"/>
<evidence type="ECO:0000313" key="6">
    <source>
        <dbReference type="Proteomes" id="UP000254701"/>
    </source>
</evidence>